<evidence type="ECO:0000313" key="2">
    <source>
        <dbReference type="EMBL" id="KAK2074486.1"/>
    </source>
</evidence>
<comment type="caution">
    <text evidence="2">The sequence shown here is derived from an EMBL/GenBank/DDBJ whole genome shotgun (WGS) entry which is preliminary data.</text>
</comment>
<dbReference type="EMBL" id="JAQQPM010000008">
    <property type="protein sequence ID" value="KAK2074486.1"/>
    <property type="molecule type" value="Genomic_DNA"/>
</dbReference>
<organism evidence="2 3">
    <name type="scientific">Phyllachora maydis</name>
    <dbReference type="NCBI Taxonomy" id="1825666"/>
    <lineage>
        <taxon>Eukaryota</taxon>
        <taxon>Fungi</taxon>
        <taxon>Dikarya</taxon>
        <taxon>Ascomycota</taxon>
        <taxon>Pezizomycotina</taxon>
        <taxon>Sordariomycetes</taxon>
        <taxon>Sordariomycetidae</taxon>
        <taxon>Phyllachorales</taxon>
        <taxon>Phyllachoraceae</taxon>
        <taxon>Phyllachora</taxon>
    </lineage>
</organism>
<sequence>MQTAIAVYIRIVLLPALPVGPPVHSAVKTAESLGSMAPIAGSAIGTREPFLTADAAARSSQEDQAFNDAFKAFDDCEFQHEMAQWMAEHGPGEAAHANQDVQQLAEDLETRLTAGDTSVPLQEREEGDELAQQHELAKAAQSILDTVAGNENPKFKKSVFMSTMRRIAAYEVVAKDYDLVDAKTGDSIVTGAIVDEEAKERTEDSKVAVGVSDRVNCSIFPELRIYRFWELLLGPHLVAMAEVDLLSPAQFSAFVP</sequence>
<keyword evidence="1" id="KW-0732">Signal</keyword>
<dbReference type="Proteomes" id="UP001217918">
    <property type="component" value="Unassembled WGS sequence"/>
</dbReference>
<keyword evidence="3" id="KW-1185">Reference proteome</keyword>
<proteinExistence type="predicted"/>
<feature type="signal peptide" evidence="1">
    <location>
        <begin position="1"/>
        <end position="18"/>
    </location>
</feature>
<feature type="chain" id="PRO_5042237474" evidence="1">
    <location>
        <begin position="19"/>
        <end position="256"/>
    </location>
</feature>
<accession>A0AAD9IBM3</accession>
<evidence type="ECO:0000256" key="1">
    <source>
        <dbReference type="SAM" id="SignalP"/>
    </source>
</evidence>
<name>A0AAD9IBM3_9PEZI</name>
<reference evidence="2" key="1">
    <citation type="journal article" date="2023" name="Mol. Plant Microbe Interact.">
        <title>Elucidating the Obligate Nature and Biological Capacity of an Invasive Fungal Corn Pathogen.</title>
        <authorList>
            <person name="MacCready J.S."/>
            <person name="Roggenkamp E.M."/>
            <person name="Gdanetz K."/>
            <person name="Chilvers M.I."/>
        </authorList>
    </citation>
    <scope>NUCLEOTIDE SEQUENCE</scope>
    <source>
        <strain evidence="2">PM02</strain>
    </source>
</reference>
<evidence type="ECO:0000313" key="3">
    <source>
        <dbReference type="Proteomes" id="UP001217918"/>
    </source>
</evidence>
<dbReference type="AlphaFoldDB" id="A0AAD9IBM3"/>
<gene>
    <name evidence="2" type="ORF">P8C59_008690</name>
</gene>
<protein>
    <submittedName>
        <fullName evidence="2">Uncharacterized protein</fullName>
    </submittedName>
</protein>